<evidence type="ECO:0000313" key="2">
    <source>
        <dbReference type="EMBL" id="MBE1535678.1"/>
    </source>
</evidence>
<keyword evidence="3" id="KW-1185">Reference proteome</keyword>
<keyword evidence="1" id="KW-0472">Membrane</keyword>
<dbReference type="EMBL" id="JADBDZ010000001">
    <property type="protein sequence ID" value="MBE1535678.1"/>
    <property type="molecule type" value="Genomic_DNA"/>
</dbReference>
<gene>
    <name evidence="2" type="ORF">H4W34_005511</name>
</gene>
<reference evidence="2 3" key="1">
    <citation type="submission" date="2020-10" db="EMBL/GenBank/DDBJ databases">
        <title>Sequencing the genomes of 1000 actinobacteria strains.</title>
        <authorList>
            <person name="Klenk H.-P."/>
        </authorList>
    </citation>
    <scope>NUCLEOTIDE SEQUENCE [LARGE SCALE GENOMIC DNA]</scope>
    <source>
        <strain evidence="2 3">DSM 46744</strain>
    </source>
</reference>
<feature type="transmembrane region" description="Helical" evidence="1">
    <location>
        <begin position="15"/>
        <end position="33"/>
    </location>
</feature>
<organism evidence="2 3">
    <name type="scientific">Actinomadura algeriensis</name>
    <dbReference type="NCBI Taxonomy" id="1679523"/>
    <lineage>
        <taxon>Bacteria</taxon>
        <taxon>Bacillati</taxon>
        <taxon>Actinomycetota</taxon>
        <taxon>Actinomycetes</taxon>
        <taxon>Streptosporangiales</taxon>
        <taxon>Thermomonosporaceae</taxon>
        <taxon>Actinomadura</taxon>
    </lineage>
</organism>
<evidence type="ECO:0000313" key="3">
    <source>
        <dbReference type="Proteomes" id="UP000627838"/>
    </source>
</evidence>
<dbReference type="Proteomes" id="UP000627838">
    <property type="component" value="Unassembled WGS sequence"/>
</dbReference>
<evidence type="ECO:0000256" key="1">
    <source>
        <dbReference type="SAM" id="Phobius"/>
    </source>
</evidence>
<accession>A0ABR9JYZ0</accession>
<name>A0ABR9JYZ0_9ACTN</name>
<keyword evidence="1" id="KW-0812">Transmembrane</keyword>
<proteinExistence type="predicted"/>
<keyword evidence="1" id="KW-1133">Transmembrane helix</keyword>
<sequence>MIGMFTDGLSSGDRVVAVVMCALAVVAVLSLPLRVEE</sequence>
<comment type="caution">
    <text evidence="2">The sequence shown here is derived from an EMBL/GenBank/DDBJ whole genome shotgun (WGS) entry which is preliminary data.</text>
</comment>
<protein>
    <recommendedName>
        <fullName evidence="4">MFS transporter</fullName>
    </recommendedName>
</protein>
<evidence type="ECO:0008006" key="4">
    <source>
        <dbReference type="Google" id="ProtNLM"/>
    </source>
</evidence>